<organism evidence="1 2">
    <name type="scientific">Laceyella putida</name>
    <dbReference type="NCBI Taxonomy" id="110101"/>
    <lineage>
        <taxon>Bacteria</taxon>
        <taxon>Bacillati</taxon>
        <taxon>Bacillota</taxon>
        <taxon>Bacilli</taxon>
        <taxon>Bacillales</taxon>
        <taxon>Thermoactinomycetaceae</taxon>
        <taxon>Laceyella</taxon>
    </lineage>
</organism>
<proteinExistence type="predicted"/>
<dbReference type="EMBL" id="JBHTBW010000001">
    <property type="protein sequence ID" value="MFC7439590.1"/>
    <property type="molecule type" value="Genomic_DNA"/>
</dbReference>
<sequence>MKKMIFIWTTCLIIIFLPMQMVYGNEETNCKVLEQIFGTKAKAEKGVCKVEIPRNIPITYKGIRLSPETMELELLHLNKQTEKQW</sequence>
<comment type="caution">
    <text evidence="1">The sequence shown here is derived from an EMBL/GenBank/DDBJ whole genome shotgun (WGS) entry which is preliminary data.</text>
</comment>
<protein>
    <submittedName>
        <fullName evidence="1">Uncharacterized protein</fullName>
    </submittedName>
</protein>
<name>A0ABW2RF92_9BACL</name>
<dbReference type="Proteomes" id="UP001596500">
    <property type="component" value="Unassembled WGS sequence"/>
</dbReference>
<evidence type="ECO:0000313" key="1">
    <source>
        <dbReference type="EMBL" id="MFC7439590.1"/>
    </source>
</evidence>
<accession>A0ABW2RF92</accession>
<reference evidence="2" key="1">
    <citation type="journal article" date="2019" name="Int. J. Syst. Evol. Microbiol.">
        <title>The Global Catalogue of Microorganisms (GCM) 10K type strain sequencing project: providing services to taxonomists for standard genome sequencing and annotation.</title>
        <authorList>
            <consortium name="The Broad Institute Genomics Platform"/>
            <consortium name="The Broad Institute Genome Sequencing Center for Infectious Disease"/>
            <person name="Wu L."/>
            <person name="Ma J."/>
        </authorList>
    </citation>
    <scope>NUCLEOTIDE SEQUENCE [LARGE SCALE GENOMIC DNA]</scope>
    <source>
        <strain evidence="2">CGMCC 1.12942</strain>
    </source>
</reference>
<evidence type="ECO:0000313" key="2">
    <source>
        <dbReference type="Proteomes" id="UP001596500"/>
    </source>
</evidence>
<gene>
    <name evidence="1" type="ORF">ACFQNG_00180</name>
</gene>
<keyword evidence="2" id="KW-1185">Reference proteome</keyword>
<dbReference type="RefSeq" id="WP_379862773.1">
    <property type="nucleotide sequence ID" value="NZ_JBHTBW010000001.1"/>
</dbReference>